<dbReference type="InterPro" id="IPR010281">
    <property type="entry name" value="DUF885"/>
</dbReference>
<evidence type="ECO:0000313" key="1">
    <source>
        <dbReference type="EMBL" id="QIG41995.1"/>
    </source>
</evidence>
<gene>
    <name evidence="1" type="ORF">G5V58_03685</name>
</gene>
<reference evidence="1 2" key="1">
    <citation type="submission" date="2020-02" db="EMBL/GenBank/DDBJ databases">
        <title>Full genome sequence of Nocardioides sp. R-3366.</title>
        <authorList>
            <person name="Im W.-T."/>
        </authorList>
    </citation>
    <scope>NUCLEOTIDE SEQUENCE [LARGE SCALE GENOMIC DNA]</scope>
    <source>
        <strain evidence="1 2">R-3366</strain>
    </source>
</reference>
<dbReference type="Pfam" id="PF05960">
    <property type="entry name" value="DUF885"/>
    <property type="match status" value="1"/>
</dbReference>
<keyword evidence="2" id="KW-1185">Reference proteome</keyword>
<accession>A0A6G6WA65</accession>
<proteinExistence type="predicted"/>
<organism evidence="1 2">
    <name type="scientific">Nocardioides anomalus</name>
    <dbReference type="NCBI Taxonomy" id="2712223"/>
    <lineage>
        <taxon>Bacteria</taxon>
        <taxon>Bacillati</taxon>
        <taxon>Actinomycetota</taxon>
        <taxon>Actinomycetes</taxon>
        <taxon>Propionibacteriales</taxon>
        <taxon>Nocardioidaceae</taxon>
        <taxon>Nocardioides</taxon>
    </lineage>
</organism>
<dbReference type="RefSeq" id="WP_165228867.1">
    <property type="nucleotide sequence ID" value="NZ_CP049257.1"/>
</dbReference>
<sequence>MDPRLHAVCELFMPSVREEGGRHEYDGRLYDLSPDGVRASLAALGGPAYDDPGTEAHVASFEALARAWFGDLEVHRWNPDLHLRNLNLVHYEREYAPAAERAAHRLEHLRRWPDAVEMALASLDRVAAPMAQALVSSARGLHAQVEAVGADEDTARRAHDAADRITAHLERAAVEGDPDPALGGDNLARLMTASEDLTFDLGAMAEVVERERDRLDEILREACARVDPTAPVREVVRGLLADRPRTDAEILHNASSVTEELVRFTAERELVPFLDGEMEFGLDHEAQGLFFANMRFSAPEEPDSPSTYHVTPPDWGWPRADVDQWLETFSPTLIGSMSAHEAAPGHFAHARALRRTEGLAQRVLMSYTFAEGWAHYAEELCWEEGFSEDDPRYAIGMAIWALVRVTRLASAIGLHSGTMSVEESTARFVDDAHFPAPAARQEANRGLFDPMYARFTWGKLVIRDAREQARRAWGSDFSLLRFHAAMFDLGSPPVGLVARRFGDEVGPGRPGPG</sequence>
<dbReference type="PANTHER" id="PTHR33361">
    <property type="entry name" value="GLR0591 PROTEIN"/>
    <property type="match status" value="1"/>
</dbReference>
<name>A0A6G6WA65_9ACTN</name>
<dbReference type="AlphaFoldDB" id="A0A6G6WA65"/>
<dbReference type="EMBL" id="CP049257">
    <property type="protein sequence ID" value="QIG41995.1"/>
    <property type="molecule type" value="Genomic_DNA"/>
</dbReference>
<dbReference type="PANTHER" id="PTHR33361:SF15">
    <property type="entry name" value="DUF885 FAMILY LIPOPROTEIN"/>
    <property type="match status" value="1"/>
</dbReference>
<dbReference type="KEGG" id="nano:G5V58_03685"/>
<protein>
    <submittedName>
        <fullName evidence="1">DUF885 domain-containing protein</fullName>
    </submittedName>
</protein>
<dbReference type="Proteomes" id="UP000502996">
    <property type="component" value="Chromosome"/>
</dbReference>
<evidence type="ECO:0000313" key="2">
    <source>
        <dbReference type="Proteomes" id="UP000502996"/>
    </source>
</evidence>